<gene>
    <name evidence="2" type="ORF">AGR3A_Cc190039</name>
</gene>
<dbReference type="STRING" id="1183432.AGR3A_Cc190039"/>
<dbReference type="SUPFAM" id="SSF53474">
    <property type="entry name" value="alpha/beta-Hydrolases"/>
    <property type="match status" value="1"/>
</dbReference>
<dbReference type="Proteomes" id="UP000191988">
    <property type="component" value="Unassembled WGS sequence"/>
</dbReference>
<dbReference type="InterPro" id="IPR029058">
    <property type="entry name" value="AB_hydrolase_fold"/>
</dbReference>
<dbReference type="EMBL" id="FBWK01000011">
    <property type="protein sequence ID" value="CUX14158.1"/>
    <property type="molecule type" value="Genomic_DNA"/>
</dbReference>
<dbReference type="PRINTS" id="PR00111">
    <property type="entry name" value="ABHYDROLASE"/>
</dbReference>
<dbReference type="RefSeq" id="WP_080842024.1">
    <property type="nucleotide sequence ID" value="NZ_LT009723.1"/>
</dbReference>
<dbReference type="GO" id="GO:0016787">
    <property type="term" value="F:hydrolase activity"/>
    <property type="evidence" value="ECO:0007669"/>
    <property type="project" value="UniProtKB-KW"/>
</dbReference>
<dbReference type="InterPro" id="IPR050266">
    <property type="entry name" value="AB_hydrolase_sf"/>
</dbReference>
<keyword evidence="3" id="KW-1185">Reference proteome</keyword>
<feature type="domain" description="AB hydrolase-1" evidence="1">
    <location>
        <begin position="25"/>
        <end position="261"/>
    </location>
</feature>
<dbReference type="AlphaFoldDB" id="A0A1S7P0D0"/>
<sequence>MSNQVIETSHGSIAFIDTAGTGIPVVMIHANSVCKESFEPQISALVGLRRVIAFDLPGHGASGNAVDPRRTYSIPGYADALLEALKDLSVDRFVAVGHSLGGHVVLEMLAREASVDGALIFGTPPIANNLDGLQAGFKPTPEMAYTGSAILTEQQIGMVVELALGRGASDDQFFLGAVRRTDGLARQYMIEAAVAGEGSNQRHTAETSTIPLAIINGEDDAVVNLDYIDSLHFANVWGGKPIRIQNAGHAPHWEQTQKFNEVLLHFDSFLKGRGQGL</sequence>
<organism evidence="2 3">
    <name type="scientific">Agrobacterium tomkonis CFBP 6623</name>
    <dbReference type="NCBI Taxonomy" id="1183432"/>
    <lineage>
        <taxon>Bacteria</taxon>
        <taxon>Pseudomonadati</taxon>
        <taxon>Pseudomonadota</taxon>
        <taxon>Alphaproteobacteria</taxon>
        <taxon>Hyphomicrobiales</taxon>
        <taxon>Rhizobiaceae</taxon>
        <taxon>Rhizobium/Agrobacterium group</taxon>
        <taxon>Agrobacterium</taxon>
        <taxon>Agrobacterium tumefaciens complex</taxon>
    </lineage>
</organism>
<reference evidence="3" key="1">
    <citation type="submission" date="2016-01" db="EMBL/GenBank/DDBJ databases">
        <authorList>
            <person name="Regsiter A."/>
            <person name="william w."/>
        </authorList>
    </citation>
    <scope>NUCLEOTIDE SEQUENCE [LARGE SCALE GENOMIC DNA]</scope>
    <source>
        <strain evidence="3">CFBP 6623</strain>
    </source>
</reference>
<name>A0A1S7P0D0_9HYPH</name>
<evidence type="ECO:0000259" key="1">
    <source>
        <dbReference type="Pfam" id="PF12697"/>
    </source>
</evidence>
<proteinExistence type="predicted"/>
<keyword evidence="2" id="KW-0378">Hydrolase</keyword>
<protein>
    <submittedName>
        <fullName evidence="2">Alpha/beta hydrolase protein</fullName>
    </submittedName>
</protein>
<evidence type="ECO:0000313" key="2">
    <source>
        <dbReference type="EMBL" id="CUX14158.1"/>
    </source>
</evidence>
<dbReference type="InterPro" id="IPR000073">
    <property type="entry name" value="AB_hydrolase_1"/>
</dbReference>
<dbReference type="Gene3D" id="3.40.50.1820">
    <property type="entry name" value="alpha/beta hydrolase"/>
    <property type="match status" value="1"/>
</dbReference>
<accession>A0A1S7P0D0</accession>
<dbReference type="PANTHER" id="PTHR43798">
    <property type="entry name" value="MONOACYLGLYCEROL LIPASE"/>
    <property type="match status" value="1"/>
</dbReference>
<dbReference type="Pfam" id="PF12697">
    <property type="entry name" value="Abhydrolase_6"/>
    <property type="match status" value="1"/>
</dbReference>
<evidence type="ECO:0000313" key="3">
    <source>
        <dbReference type="Proteomes" id="UP000191988"/>
    </source>
</evidence>